<dbReference type="Gene3D" id="3.40.710.10">
    <property type="entry name" value="DD-peptidase/beta-lactamase superfamily"/>
    <property type="match status" value="1"/>
</dbReference>
<comment type="caution">
    <text evidence="4">The sequence shown here is derived from an EMBL/GenBank/DDBJ whole genome shotgun (WGS) entry which is preliminary data.</text>
</comment>
<dbReference type="InterPro" id="IPR012338">
    <property type="entry name" value="Beta-lactam/transpept-like"/>
</dbReference>
<evidence type="ECO:0000256" key="1">
    <source>
        <dbReference type="SAM" id="SignalP"/>
    </source>
</evidence>
<evidence type="ECO:0000259" key="3">
    <source>
        <dbReference type="Pfam" id="PF11954"/>
    </source>
</evidence>
<dbReference type="PANTHER" id="PTHR46825">
    <property type="entry name" value="D-ALANYL-D-ALANINE-CARBOXYPEPTIDASE/ENDOPEPTIDASE AMPH"/>
    <property type="match status" value="1"/>
</dbReference>
<feature type="signal peptide" evidence="1">
    <location>
        <begin position="1"/>
        <end position="27"/>
    </location>
</feature>
<sequence length="526" mass="57425">MSIFSVKSIKAGLLACAALAVTLPTVAAPSGMTPSEVDTLVESAMERFQVPGISVGIIKDGKVIVSKGYGIRDVGKKDKVDDETLFAIASNSKAFTAAALAMLVDEGKVKWSDKVIDYIPGFQLMDPWVTREFTVLDLLVHNSGLGLGAGDLMFWPSPGFTRDEIIHGLRYLKPVSSFRSEFAYDNLLYIVAGEVIKAASGMEYETFIENRIMKPLGMTYCAAERARLKGYKNVAEPHMVLDGELKKVGRIEAVHETVVSAAAGGFLCSSKSMLKWLQMRLDKGALPNGTALISPEQQNALVTPRTLLGVSAETKKMLNTNFKAYALGLGVQDVNGYKWVTHTGGLLGMVSYVYTVPELDLGVVILTNQQSGGSMSAIAYGILEAYTSEKKTDWVSYFEGKRAEQVAAAAKVEPVLDDTGYTVEGSLDDYTGTFKDPWFGTITIANTKDGLTFVSAKSARLKGVMVPYKHDLFIVRWDERDLEADAYVRFTRDYQGVPQGITMQAVSPLTDFSFDFHDLEFTKVAN</sequence>
<feature type="chain" id="PRO_5046123390" evidence="1">
    <location>
        <begin position="28"/>
        <end position="526"/>
    </location>
</feature>
<evidence type="ECO:0000313" key="5">
    <source>
        <dbReference type="Proteomes" id="UP001595444"/>
    </source>
</evidence>
<feature type="domain" description="Beta-lactamase-related" evidence="2">
    <location>
        <begin position="37"/>
        <end position="385"/>
    </location>
</feature>
<accession>A0ABV7D3N7</accession>
<dbReference type="Pfam" id="PF11954">
    <property type="entry name" value="DUF3471"/>
    <property type="match status" value="1"/>
</dbReference>
<feature type="domain" description="Peptidase S12 Pab87-related C-terminal" evidence="3">
    <location>
        <begin position="425"/>
        <end position="523"/>
    </location>
</feature>
<dbReference type="Gene3D" id="2.40.128.600">
    <property type="match status" value="1"/>
</dbReference>
<organism evidence="4 5">
    <name type="scientific">Kordiimonas pumila</name>
    <dbReference type="NCBI Taxonomy" id="2161677"/>
    <lineage>
        <taxon>Bacteria</taxon>
        <taxon>Pseudomonadati</taxon>
        <taxon>Pseudomonadota</taxon>
        <taxon>Alphaproteobacteria</taxon>
        <taxon>Kordiimonadales</taxon>
        <taxon>Kordiimonadaceae</taxon>
        <taxon>Kordiimonas</taxon>
    </lineage>
</organism>
<dbReference type="GO" id="GO:0016787">
    <property type="term" value="F:hydrolase activity"/>
    <property type="evidence" value="ECO:0007669"/>
    <property type="project" value="UniProtKB-KW"/>
</dbReference>
<protein>
    <submittedName>
        <fullName evidence="4">Serine hydrolase</fullName>
    </submittedName>
</protein>
<dbReference type="EMBL" id="JBHRSL010000004">
    <property type="protein sequence ID" value="MFC3051628.1"/>
    <property type="molecule type" value="Genomic_DNA"/>
</dbReference>
<reference evidence="5" key="1">
    <citation type="journal article" date="2019" name="Int. J. Syst. Evol. Microbiol.">
        <title>The Global Catalogue of Microorganisms (GCM) 10K type strain sequencing project: providing services to taxonomists for standard genome sequencing and annotation.</title>
        <authorList>
            <consortium name="The Broad Institute Genomics Platform"/>
            <consortium name="The Broad Institute Genome Sequencing Center for Infectious Disease"/>
            <person name="Wu L."/>
            <person name="Ma J."/>
        </authorList>
    </citation>
    <scope>NUCLEOTIDE SEQUENCE [LARGE SCALE GENOMIC DNA]</scope>
    <source>
        <strain evidence="5">KCTC 62164</strain>
    </source>
</reference>
<dbReference type="SUPFAM" id="SSF56601">
    <property type="entry name" value="beta-lactamase/transpeptidase-like"/>
    <property type="match status" value="1"/>
</dbReference>
<gene>
    <name evidence="4" type="ORF">ACFOKA_06920</name>
</gene>
<name>A0ABV7D3N7_9PROT</name>
<keyword evidence="1" id="KW-0732">Signal</keyword>
<dbReference type="InterPro" id="IPR001466">
    <property type="entry name" value="Beta-lactam-related"/>
</dbReference>
<dbReference type="InterPro" id="IPR050491">
    <property type="entry name" value="AmpC-like"/>
</dbReference>
<evidence type="ECO:0000313" key="4">
    <source>
        <dbReference type="EMBL" id="MFC3051628.1"/>
    </source>
</evidence>
<evidence type="ECO:0000259" key="2">
    <source>
        <dbReference type="Pfam" id="PF00144"/>
    </source>
</evidence>
<keyword evidence="5" id="KW-1185">Reference proteome</keyword>
<proteinExistence type="predicted"/>
<keyword evidence="4" id="KW-0378">Hydrolase</keyword>
<dbReference type="RefSeq" id="WP_194215102.1">
    <property type="nucleotide sequence ID" value="NZ_CP061205.1"/>
</dbReference>
<dbReference type="InterPro" id="IPR021860">
    <property type="entry name" value="Peptidase_S12_Pab87-rel_C"/>
</dbReference>
<dbReference type="Pfam" id="PF00144">
    <property type="entry name" value="Beta-lactamase"/>
    <property type="match status" value="1"/>
</dbReference>
<dbReference type="Proteomes" id="UP001595444">
    <property type="component" value="Unassembled WGS sequence"/>
</dbReference>
<dbReference type="PANTHER" id="PTHR46825:SF15">
    <property type="entry name" value="BETA-LACTAMASE-RELATED DOMAIN-CONTAINING PROTEIN"/>
    <property type="match status" value="1"/>
</dbReference>